<accession>A0A0D8FYM7</accession>
<organism evidence="3 4">
    <name type="scientific">Ferrimicrobium acidiphilum DSM 19497</name>
    <dbReference type="NCBI Taxonomy" id="1121877"/>
    <lineage>
        <taxon>Bacteria</taxon>
        <taxon>Bacillati</taxon>
        <taxon>Actinomycetota</taxon>
        <taxon>Acidimicrobiia</taxon>
        <taxon>Acidimicrobiales</taxon>
        <taxon>Acidimicrobiaceae</taxon>
        <taxon>Ferrimicrobium</taxon>
    </lineage>
</organism>
<name>A0A0D8FYM7_9ACTN</name>
<dbReference type="Gene3D" id="2.30.110.10">
    <property type="entry name" value="Electron Transport, Fmn-binding Protein, Chain A"/>
    <property type="match status" value="1"/>
</dbReference>
<keyword evidence="1" id="KW-0560">Oxidoreductase</keyword>
<dbReference type="GeneID" id="78371962"/>
<protein>
    <submittedName>
        <fullName evidence="3">Pyridoxamine 5'-phosphate oxidase</fullName>
    </submittedName>
</protein>
<evidence type="ECO:0000313" key="4">
    <source>
        <dbReference type="Proteomes" id="UP000032336"/>
    </source>
</evidence>
<dbReference type="InterPro" id="IPR011576">
    <property type="entry name" value="Pyridox_Oxase_N"/>
</dbReference>
<dbReference type="PANTHER" id="PTHR35176">
    <property type="entry name" value="HEME OXYGENASE HI_0854-RELATED"/>
    <property type="match status" value="1"/>
</dbReference>
<dbReference type="PANTHER" id="PTHR35176:SF6">
    <property type="entry name" value="HEME OXYGENASE HI_0854-RELATED"/>
    <property type="match status" value="1"/>
</dbReference>
<dbReference type="InterPro" id="IPR052019">
    <property type="entry name" value="F420H2_bilvrd_red/Heme_oxyg"/>
</dbReference>
<dbReference type="EMBL" id="JXUW01000004">
    <property type="protein sequence ID" value="KJE77547.1"/>
    <property type="molecule type" value="Genomic_DNA"/>
</dbReference>
<proteinExistence type="predicted"/>
<dbReference type="SUPFAM" id="SSF50475">
    <property type="entry name" value="FMN-binding split barrel"/>
    <property type="match status" value="1"/>
</dbReference>
<dbReference type="GO" id="GO:0005829">
    <property type="term" value="C:cytosol"/>
    <property type="evidence" value="ECO:0007669"/>
    <property type="project" value="TreeGrafter"/>
</dbReference>
<dbReference type="InterPro" id="IPR012349">
    <property type="entry name" value="Split_barrel_FMN-bd"/>
</dbReference>
<dbReference type="GO" id="GO:0016627">
    <property type="term" value="F:oxidoreductase activity, acting on the CH-CH group of donors"/>
    <property type="evidence" value="ECO:0007669"/>
    <property type="project" value="TreeGrafter"/>
</dbReference>
<dbReference type="PATRIC" id="fig|1121877.4.peg.699"/>
<sequence>MPKRRSLIEMTDSERDAFLASGRTLNLASLGPNGRPHLVAMWYCLLDGTIWCWTYAKSQKALNLRRDPRVTGLIEQGDRYEELRGVTIYANAAIEESPSQVALVGRTLFERYQSGTSTVSIESFLGSAPKRIAFALAVEEFVSWDHRKLEGRY</sequence>
<feature type="domain" description="Pyridoxamine 5'-phosphate oxidase N-terminal" evidence="2">
    <location>
        <begin position="14"/>
        <end position="141"/>
    </location>
</feature>
<gene>
    <name evidence="3" type="ORF">FEAC_06560</name>
</gene>
<keyword evidence="4" id="KW-1185">Reference proteome</keyword>
<reference evidence="3 4" key="1">
    <citation type="submission" date="2015-01" db="EMBL/GenBank/DDBJ databases">
        <title>Draft genome of the acidophilic iron oxidizer Ferrimicrobium acidiphilum strain T23.</title>
        <authorList>
            <person name="Poehlein A."/>
            <person name="Eisen S."/>
            <person name="Schloemann M."/>
            <person name="Johnson B.D."/>
            <person name="Daniel R."/>
            <person name="Muehling M."/>
        </authorList>
    </citation>
    <scope>NUCLEOTIDE SEQUENCE [LARGE SCALE GENOMIC DNA]</scope>
    <source>
        <strain evidence="3 4">T23</strain>
    </source>
</reference>
<evidence type="ECO:0000256" key="1">
    <source>
        <dbReference type="ARBA" id="ARBA00023002"/>
    </source>
</evidence>
<comment type="caution">
    <text evidence="3">The sequence shown here is derived from an EMBL/GenBank/DDBJ whole genome shotgun (WGS) entry which is preliminary data.</text>
</comment>
<dbReference type="Proteomes" id="UP000032336">
    <property type="component" value="Unassembled WGS sequence"/>
</dbReference>
<dbReference type="AlphaFoldDB" id="A0A0D8FYM7"/>
<dbReference type="Pfam" id="PF01243">
    <property type="entry name" value="PNPOx_N"/>
    <property type="match status" value="1"/>
</dbReference>
<evidence type="ECO:0000313" key="3">
    <source>
        <dbReference type="EMBL" id="KJE77547.1"/>
    </source>
</evidence>
<dbReference type="GO" id="GO:0070967">
    <property type="term" value="F:coenzyme F420 binding"/>
    <property type="evidence" value="ECO:0007669"/>
    <property type="project" value="TreeGrafter"/>
</dbReference>
<dbReference type="eggNOG" id="COG3871">
    <property type="taxonomic scope" value="Bacteria"/>
</dbReference>
<evidence type="ECO:0000259" key="2">
    <source>
        <dbReference type="Pfam" id="PF01243"/>
    </source>
</evidence>
<dbReference type="RefSeq" id="WP_201773825.1">
    <property type="nucleotide sequence ID" value="NZ_JQKF01000003.1"/>
</dbReference>
<dbReference type="STRING" id="1121877.FEAC_06560"/>